<proteinExistence type="predicted"/>
<reference evidence="1 4" key="2">
    <citation type="journal article" date="2019" name="Int. J. Syst. Evol. Microbiol.">
        <title>The Global Catalogue of Microorganisms (GCM) 10K type strain sequencing project: providing services to taxonomists for standard genome sequencing and annotation.</title>
        <authorList>
            <consortium name="The Broad Institute Genomics Platform"/>
            <consortium name="The Broad Institute Genome Sequencing Center for Infectious Disease"/>
            <person name="Wu L."/>
            <person name="Ma J."/>
        </authorList>
    </citation>
    <scope>NUCLEOTIDE SEQUENCE [LARGE SCALE GENOMIC DNA]</scope>
    <source>
        <strain evidence="1 4">JCM 10664</strain>
    </source>
</reference>
<keyword evidence="4" id="KW-1185">Reference proteome</keyword>
<dbReference type="EMBL" id="BMMT01000004">
    <property type="protein sequence ID" value="GGI80033.1"/>
    <property type="molecule type" value="Genomic_DNA"/>
</dbReference>
<evidence type="ECO:0000313" key="1">
    <source>
        <dbReference type="EMBL" id="GAA0532120.1"/>
    </source>
</evidence>
<gene>
    <name evidence="1" type="ORF">GCM10009545_38220</name>
    <name evidence="2" type="ORF">GCM10011581_16610</name>
</gene>
<reference evidence="2" key="3">
    <citation type="submission" date="2020-09" db="EMBL/GenBank/DDBJ databases">
        <authorList>
            <person name="Sun Q."/>
            <person name="Zhou Y."/>
        </authorList>
    </citation>
    <scope>NUCLEOTIDE SEQUENCE</scope>
    <source>
        <strain evidence="2">CGMCC 4.7206</strain>
    </source>
</reference>
<dbReference type="Proteomes" id="UP000597989">
    <property type="component" value="Unassembled WGS sequence"/>
</dbReference>
<name>A0A917JSY8_9PSEU</name>
<dbReference type="AlphaFoldDB" id="A0A917JSY8"/>
<evidence type="ECO:0000313" key="2">
    <source>
        <dbReference type="EMBL" id="GGI80033.1"/>
    </source>
</evidence>
<reference evidence="2 3" key="1">
    <citation type="journal article" date="2014" name="Int. J. Syst. Evol. Microbiol.">
        <title>Complete genome sequence of Corynebacterium casei LMG S-19264T (=DSM 44701T), isolated from a smear-ripened cheese.</title>
        <authorList>
            <consortium name="US DOE Joint Genome Institute (JGI-PGF)"/>
            <person name="Walter F."/>
            <person name="Albersmeier A."/>
            <person name="Kalinowski J."/>
            <person name="Ruckert C."/>
        </authorList>
    </citation>
    <scope>NUCLEOTIDE SEQUENCE [LARGE SCALE GENOMIC DNA]</scope>
    <source>
        <strain evidence="2 3">CGMCC 4.7206</strain>
    </source>
</reference>
<dbReference type="Proteomes" id="UP001500220">
    <property type="component" value="Unassembled WGS sequence"/>
</dbReference>
<evidence type="ECO:0000313" key="4">
    <source>
        <dbReference type="Proteomes" id="UP001500220"/>
    </source>
</evidence>
<accession>A0A917JSY8</accession>
<organism evidence="2 3">
    <name type="scientific">Saccharopolyspora thermophila</name>
    <dbReference type="NCBI Taxonomy" id="89367"/>
    <lineage>
        <taxon>Bacteria</taxon>
        <taxon>Bacillati</taxon>
        <taxon>Actinomycetota</taxon>
        <taxon>Actinomycetes</taxon>
        <taxon>Pseudonocardiales</taxon>
        <taxon>Pseudonocardiaceae</taxon>
        <taxon>Saccharopolyspora</taxon>
    </lineage>
</organism>
<reference evidence="1" key="4">
    <citation type="submission" date="2023-12" db="EMBL/GenBank/DDBJ databases">
        <authorList>
            <person name="Sun Q."/>
            <person name="Inoue M."/>
        </authorList>
    </citation>
    <scope>NUCLEOTIDE SEQUENCE</scope>
    <source>
        <strain evidence="1">JCM 10664</strain>
    </source>
</reference>
<evidence type="ECO:0000313" key="3">
    <source>
        <dbReference type="Proteomes" id="UP000597989"/>
    </source>
</evidence>
<sequence>MSQPERAVPLHCPYCGDEDLAPEAEPAGAWTCLSCRRVFTVRLVGLALGGNGEP</sequence>
<dbReference type="EMBL" id="BAAAHC010000015">
    <property type="protein sequence ID" value="GAA0532120.1"/>
    <property type="molecule type" value="Genomic_DNA"/>
</dbReference>
<evidence type="ECO:0008006" key="5">
    <source>
        <dbReference type="Google" id="ProtNLM"/>
    </source>
</evidence>
<dbReference type="RefSeq" id="WP_188986709.1">
    <property type="nucleotide sequence ID" value="NZ_BAAAHC010000015.1"/>
</dbReference>
<protein>
    <recommendedName>
        <fullName evidence="5">Insertion element protein</fullName>
    </recommendedName>
</protein>
<comment type="caution">
    <text evidence="2">The sequence shown here is derived from an EMBL/GenBank/DDBJ whole genome shotgun (WGS) entry which is preliminary data.</text>
</comment>